<sequence>MNAEEGLLGAATSEAQQRCVAGALRGRGLAPGDRVAFLLGGSTRLVSAVLGALRVGIVPVMLDPALAPVERATILGDADAALVIDTPTALDALFQAAPVEIAPVPLARPMHYTSGTSGRRKGVWTGVLGMDDARALVDEEREQWGFVSSDVHLVSSALHHSAPLRFAASTLLAGGSIAVLPKFEATAWAERVARLRPTTLFLAPAHLQRIFAAVDDGMALPDLGDVRLLAYAGAPCPRPLQERVHAAFPPGSVWEFYGSTEGQFTSCAPHDWAQHPGSVGRARPGRALSVDPDGTIWCAVPSHARFEYWRDPEKTRSAWRGDSFTVGDIGRLDDDGFLHLDGRREDLILSGGVNVYPREVEMAFEGCPGLTDVIVVGRPDERWGERVVAVVVGDVREEQLRQWAGARLGPARRPKEYLVVEQIPRSTTGKVRRQFLLRDLGVAG</sequence>
<evidence type="ECO:0000313" key="4">
    <source>
        <dbReference type="EMBL" id="PKW26814.1"/>
    </source>
</evidence>
<dbReference type="Gene3D" id="3.30.300.30">
    <property type="match status" value="1"/>
</dbReference>
<dbReference type="GO" id="GO:0006631">
    <property type="term" value="P:fatty acid metabolic process"/>
    <property type="evidence" value="ECO:0007669"/>
    <property type="project" value="TreeGrafter"/>
</dbReference>
<keyword evidence="5" id="KW-1185">Reference proteome</keyword>
<evidence type="ECO:0000259" key="3">
    <source>
        <dbReference type="Pfam" id="PF13193"/>
    </source>
</evidence>
<name>A0A2N3YIY1_9MICO</name>
<dbReference type="Gene3D" id="3.40.50.12780">
    <property type="entry name" value="N-terminal domain of ligase-like"/>
    <property type="match status" value="1"/>
</dbReference>
<dbReference type="InterPro" id="IPR042099">
    <property type="entry name" value="ANL_N_sf"/>
</dbReference>
<dbReference type="SUPFAM" id="SSF56801">
    <property type="entry name" value="Acetyl-CoA synthetase-like"/>
    <property type="match status" value="1"/>
</dbReference>
<dbReference type="RefSeq" id="WP_211283989.1">
    <property type="nucleotide sequence ID" value="NZ_PJNE01000001.1"/>
</dbReference>
<protein>
    <submittedName>
        <fullName evidence="4">Long-chain acyl-CoA synthetase</fullName>
    </submittedName>
</protein>
<comment type="similarity">
    <text evidence="1">Belongs to the ATP-dependent AMP-binding enzyme family.</text>
</comment>
<dbReference type="InterPro" id="IPR045851">
    <property type="entry name" value="AMP-bd_C_sf"/>
</dbReference>
<dbReference type="PANTHER" id="PTHR43201">
    <property type="entry name" value="ACYL-COA SYNTHETASE"/>
    <property type="match status" value="1"/>
</dbReference>
<reference evidence="4 5" key="1">
    <citation type="submission" date="2017-12" db="EMBL/GenBank/DDBJ databases">
        <title>Sequencing the genomes of 1000 Actinobacteria strains.</title>
        <authorList>
            <person name="Klenk H.-P."/>
        </authorList>
    </citation>
    <scope>NUCLEOTIDE SEQUENCE [LARGE SCALE GENOMIC DNA]</scope>
    <source>
        <strain evidence="4 5">DSM 12806</strain>
    </source>
</reference>
<dbReference type="EMBL" id="PJNE01000001">
    <property type="protein sequence ID" value="PKW26814.1"/>
    <property type="molecule type" value="Genomic_DNA"/>
</dbReference>
<comment type="caution">
    <text evidence="4">The sequence shown here is derived from an EMBL/GenBank/DDBJ whole genome shotgun (WGS) entry which is preliminary data.</text>
</comment>
<accession>A0A2N3YIY1</accession>
<proteinExistence type="inferred from homology"/>
<evidence type="ECO:0000256" key="1">
    <source>
        <dbReference type="ARBA" id="ARBA00006432"/>
    </source>
</evidence>
<dbReference type="Pfam" id="PF13193">
    <property type="entry name" value="AMP-binding_C"/>
    <property type="match status" value="1"/>
</dbReference>
<dbReference type="AlphaFoldDB" id="A0A2N3YIY1"/>
<organism evidence="4 5">
    <name type="scientific">Phycicoccus duodecadis</name>
    <dbReference type="NCBI Taxonomy" id="173053"/>
    <lineage>
        <taxon>Bacteria</taxon>
        <taxon>Bacillati</taxon>
        <taxon>Actinomycetota</taxon>
        <taxon>Actinomycetes</taxon>
        <taxon>Micrococcales</taxon>
        <taxon>Intrasporangiaceae</taxon>
        <taxon>Phycicoccus</taxon>
    </lineage>
</organism>
<dbReference type="InterPro" id="IPR000873">
    <property type="entry name" value="AMP-dep_synth/lig_dom"/>
</dbReference>
<dbReference type="InterPro" id="IPR025110">
    <property type="entry name" value="AMP-bd_C"/>
</dbReference>
<evidence type="ECO:0000259" key="2">
    <source>
        <dbReference type="Pfam" id="PF00501"/>
    </source>
</evidence>
<dbReference type="PANTHER" id="PTHR43201:SF8">
    <property type="entry name" value="ACYL-COA SYNTHETASE FAMILY MEMBER 3"/>
    <property type="match status" value="1"/>
</dbReference>
<evidence type="ECO:0000313" key="5">
    <source>
        <dbReference type="Proteomes" id="UP000233781"/>
    </source>
</evidence>
<dbReference type="Proteomes" id="UP000233781">
    <property type="component" value="Unassembled WGS sequence"/>
</dbReference>
<dbReference type="GO" id="GO:0031956">
    <property type="term" value="F:medium-chain fatty acid-CoA ligase activity"/>
    <property type="evidence" value="ECO:0007669"/>
    <property type="project" value="TreeGrafter"/>
</dbReference>
<feature type="domain" description="AMP-binding enzyme C-terminal" evidence="3">
    <location>
        <begin position="359"/>
        <end position="430"/>
    </location>
</feature>
<gene>
    <name evidence="4" type="ORF">ATL31_1636</name>
</gene>
<feature type="domain" description="AMP-dependent synthetase/ligase" evidence="2">
    <location>
        <begin position="16"/>
        <end position="293"/>
    </location>
</feature>
<dbReference type="Pfam" id="PF00501">
    <property type="entry name" value="AMP-binding"/>
    <property type="match status" value="1"/>
</dbReference>